<sequence length="217" mass="23232">TMERLAARFEVLLGTMAADEEQRVSRLDLLSGAERCRILEQFNDSALAFPEQGLIHQLFEDQAARLPDAPALIFEGSTLTYAELNQRANKLAHHLRSMGVQADDCVAICLERSIDMVVGLLGILKAGAAYVPLDPAYPADRLAYMLADCAPAALLTQELLAGVLPAHAVPVVLVDSAAIAEQSSGNVRADVASSNLAYVIYTSGSTGMPKGVMIEHR</sequence>
<feature type="non-terminal residue" evidence="2">
    <location>
        <position position="1"/>
    </location>
</feature>
<dbReference type="AlphaFoldDB" id="A0A430HBZ2"/>
<dbReference type="SUPFAM" id="SSF56801">
    <property type="entry name" value="Acetyl-CoA synthetase-like"/>
    <property type="match status" value="1"/>
</dbReference>
<dbReference type="InterPro" id="IPR020459">
    <property type="entry name" value="AMP-binding"/>
</dbReference>
<dbReference type="Gene3D" id="3.30.559.30">
    <property type="entry name" value="Nonribosomal peptide synthetase, condensation domain"/>
    <property type="match status" value="1"/>
</dbReference>
<accession>A0A430HBZ2</accession>
<dbReference type="GO" id="GO:0044550">
    <property type="term" value="P:secondary metabolite biosynthetic process"/>
    <property type="evidence" value="ECO:0007669"/>
    <property type="project" value="TreeGrafter"/>
</dbReference>
<dbReference type="GO" id="GO:0043041">
    <property type="term" value="P:amino acid activation for nonribosomal peptide biosynthetic process"/>
    <property type="evidence" value="ECO:0007669"/>
    <property type="project" value="TreeGrafter"/>
</dbReference>
<organism evidence="2 3">
    <name type="scientific">Massilia atriviolacea</name>
    <dbReference type="NCBI Taxonomy" id="2495579"/>
    <lineage>
        <taxon>Bacteria</taxon>
        <taxon>Pseudomonadati</taxon>
        <taxon>Pseudomonadota</taxon>
        <taxon>Betaproteobacteria</taxon>
        <taxon>Burkholderiales</taxon>
        <taxon>Oxalobacteraceae</taxon>
        <taxon>Telluria group</taxon>
        <taxon>Massilia</taxon>
    </lineage>
</organism>
<dbReference type="Pfam" id="PF00501">
    <property type="entry name" value="AMP-binding"/>
    <property type="match status" value="1"/>
</dbReference>
<feature type="domain" description="AMP-dependent synthetase/ligase" evidence="1">
    <location>
        <begin position="59"/>
        <end position="217"/>
    </location>
</feature>
<gene>
    <name evidence="2" type="ORF">EJB06_31590</name>
</gene>
<keyword evidence="3" id="KW-1185">Reference proteome</keyword>
<dbReference type="PROSITE" id="PS00455">
    <property type="entry name" value="AMP_BINDING"/>
    <property type="match status" value="1"/>
</dbReference>
<reference evidence="2 3" key="1">
    <citation type="submission" date="2018-12" db="EMBL/GenBank/DDBJ databases">
        <authorList>
            <person name="Yang E."/>
        </authorList>
    </citation>
    <scope>NUCLEOTIDE SEQUENCE [LARGE SCALE GENOMIC DNA]</scope>
    <source>
        <strain evidence="2 3">SOD</strain>
    </source>
</reference>
<protein>
    <recommendedName>
        <fullName evidence="1">AMP-dependent synthetase/ligase domain-containing protein</fullName>
    </recommendedName>
</protein>
<comment type="caution">
    <text evidence="2">The sequence shown here is derived from an EMBL/GenBank/DDBJ whole genome shotgun (WGS) entry which is preliminary data.</text>
</comment>
<dbReference type="PANTHER" id="PTHR45527">
    <property type="entry name" value="NONRIBOSOMAL PEPTIDE SYNTHETASE"/>
    <property type="match status" value="1"/>
</dbReference>
<evidence type="ECO:0000313" key="2">
    <source>
        <dbReference type="EMBL" id="RSZ55037.1"/>
    </source>
</evidence>
<dbReference type="InterPro" id="IPR000873">
    <property type="entry name" value="AMP-dep_synth/lig_dom"/>
</dbReference>
<dbReference type="GO" id="GO:0005829">
    <property type="term" value="C:cytosol"/>
    <property type="evidence" value="ECO:0007669"/>
    <property type="project" value="TreeGrafter"/>
</dbReference>
<evidence type="ECO:0000259" key="1">
    <source>
        <dbReference type="Pfam" id="PF00501"/>
    </source>
</evidence>
<dbReference type="GO" id="GO:0031177">
    <property type="term" value="F:phosphopantetheine binding"/>
    <property type="evidence" value="ECO:0007669"/>
    <property type="project" value="TreeGrafter"/>
</dbReference>
<name>A0A430HBZ2_9BURK</name>
<proteinExistence type="predicted"/>
<dbReference type="Proteomes" id="UP000278085">
    <property type="component" value="Unassembled WGS sequence"/>
</dbReference>
<feature type="non-terminal residue" evidence="2">
    <location>
        <position position="217"/>
    </location>
</feature>
<dbReference type="PANTHER" id="PTHR45527:SF14">
    <property type="entry name" value="PLIPASTATIN SYNTHASE SUBUNIT B"/>
    <property type="match status" value="1"/>
</dbReference>
<dbReference type="PRINTS" id="PR00154">
    <property type="entry name" value="AMPBINDING"/>
</dbReference>
<dbReference type="RefSeq" id="WP_164558112.1">
    <property type="nucleotide sequence ID" value="NZ_RXLQ01000069.1"/>
</dbReference>
<dbReference type="FunFam" id="3.40.50.980:FF:000001">
    <property type="entry name" value="Non-ribosomal peptide synthetase"/>
    <property type="match status" value="1"/>
</dbReference>
<dbReference type="EMBL" id="RXLQ01000069">
    <property type="protein sequence ID" value="RSZ55037.1"/>
    <property type="molecule type" value="Genomic_DNA"/>
</dbReference>
<dbReference type="InterPro" id="IPR020845">
    <property type="entry name" value="AMP-binding_CS"/>
</dbReference>
<dbReference type="Gene3D" id="3.40.50.980">
    <property type="match status" value="2"/>
</dbReference>
<evidence type="ECO:0000313" key="3">
    <source>
        <dbReference type="Proteomes" id="UP000278085"/>
    </source>
</evidence>